<reference evidence="3" key="1">
    <citation type="submission" date="2017-02" db="UniProtKB">
        <authorList>
            <consortium name="WormBaseParasite"/>
        </authorList>
    </citation>
    <scope>IDENTIFICATION</scope>
</reference>
<dbReference type="Proteomes" id="UP000267096">
    <property type="component" value="Unassembled WGS sequence"/>
</dbReference>
<dbReference type="EMBL" id="UYRR01008644">
    <property type="protein sequence ID" value="VDK24426.1"/>
    <property type="molecule type" value="Genomic_DNA"/>
</dbReference>
<evidence type="ECO:0000313" key="3">
    <source>
        <dbReference type="WBParaSite" id="ASIM_0000495001-mRNA-1"/>
    </source>
</evidence>
<keyword evidence="2" id="KW-1185">Reference proteome</keyword>
<dbReference type="AlphaFoldDB" id="A0A0M3JBH4"/>
<evidence type="ECO:0000313" key="2">
    <source>
        <dbReference type="Proteomes" id="UP000267096"/>
    </source>
</evidence>
<accession>A0A0M3JBH4</accession>
<evidence type="ECO:0000313" key="1">
    <source>
        <dbReference type="EMBL" id="VDK24426.1"/>
    </source>
</evidence>
<sequence>MSMRRPLPDKFSCGAKLDKRFVAGERVYKFDNVSSVLLFRLRINNSCEYSFHSSQIIEVHSFTYICVSGNRNLIVAANLFRC</sequence>
<protein>
    <submittedName>
        <fullName evidence="3">ZP domain-containing protein</fullName>
    </submittedName>
</protein>
<proteinExistence type="predicted"/>
<gene>
    <name evidence="1" type="ORF">ASIM_LOCUS4758</name>
</gene>
<organism evidence="3">
    <name type="scientific">Anisakis simplex</name>
    <name type="common">Herring worm</name>
    <dbReference type="NCBI Taxonomy" id="6269"/>
    <lineage>
        <taxon>Eukaryota</taxon>
        <taxon>Metazoa</taxon>
        <taxon>Ecdysozoa</taxon>
        <taxon>Nematoda</taxon>
        <taxon>Chromadorea</taxon>
        <taxon>Rhabditida</taxon>
        <taxon>Spirurina</taxon>
        <taxon>Ascaridomorpha</taxon>
        <taxon>Ascaridoidea</taxon>
        <taxon>Anisakidae</taxon>
        <taxon>Anisakis</taxon>
        <taxon>Anisakis simplex complex</taxon>
    </lineage>
</organism>
<reference evidence="1 2" key="2">
    <citation type="submission" date="2018-11" db="EMBL/GenBank/DDBJ databases">
        <authorList>
            <consortium name="Pathogen Informatics"/>
        </authorList>
    </citation>
    <scope>NUCLEOTIDE SEQUENCE [LARGE SCALE GENOMIC DNA]</scope>
</reference>
<dbReference type="WBParaSite" id="ASIM_0000495001-mRNA-1">
    <property type="protein sequence ID" value="ASIM_0000495001-mRNA-1"/>
    <property type="gene ID" value="ASIM_0000495001"/>
</dbReference>
<name>A0A0M3JBH4_ANISI</name>